<dbReference type="AlphaFoldDB" id="A0ABD1MES2"/>
<comment type="caution">
    <text evidence="2">The sequence shown here is derived from an EMBL/GenBank/DDBJ whole genome shotgun (WGS) entry which is preliminary data.</text>
</comment>
<evidence type="ECO:0000313" key="2">
    <source>
        <dbReference type="EMBL" id="KAL2334303.1"/>
    </source>
</evidence>
<protein>
    <submittedName>
        <fullName evidence="2">Uncharacterized protein</fullName>
    </submittedName>
</protein>
<keyword evidence="3" id="KW-1185">Reference proteome</keyword>
<feature type="compositionally biased region" description="Pro residues" evidence="1">
    <location>
        <begin position="313"/>
        <end position="322"/>
    </location>
</feature>
<gene>
    <name evidence="2" type="ORF">Fmac_015516</name>
</gene>
<dbReference type="EMBL" id="JBGMDY010000005">
    <property type="protein sequence ID" value="KAL2334303.1"/>
    <property type="molecule type" value="Genomic_DNA"/>
</dbReference>
<name>A0ABD1MES2_9FABA</name>
<organism evidence="2 3">
    <name type="scientific">Flemingia macrophylla</name>
    <dbReference type="NCBI Taxonomy" id="520843"/>
    <lineage>
        <taxon>Eukaryota</taxon>
        <taxon>Viridiplantae</taxon>
        <taxon>Streptophyta</taxon>
        <taxon>Embryophyta</taxon>
        <taxon>Tracheophyta</taxon>
        <taxon>Spermatophyta</taxon>
        <taxon>Magnoliopsida</taxon>
        <taxon>eudicotyledons</taxon>
        <taxon>Gunneridae</taxon>
        <taxon>Pentapetalae</taxon>
        <taxon>rosids</taxon>
        <taxon>fabids</taxon>
        <taxon>Fabales</taxon>
        <taxon>Fabaceae</taxon>
        <taxon>Papilionoideae</taxon>
        <taxon>50 kb inversion clade</taxon>
        <taxon>NPAAA clade</taxon>
        <taxon>indigoferoid/millettioid clade</taxon>
        <taxon>Phaseoleae</taxon>
        <taxon>Flemingia</taxon>
    </lineage>
</organism>
<sequence>MEPQLLNCCHPSPVYVLEPSFQLESCESSFSADVTSTQDLYSIVFLASNDPDGKAELLRLDQITEDQAIVRKNKIGHRTKPRPYIIDRTISVLCGEYPINWPGRYVLQVPSTSGWGYYQPMYSWVDEGVCVSDSLGNPLQDSQGRSYRYTNFLSSRPTYGPEYYYHPQEPLPAPFSILTKPPIFGLRLRPPPAPLTLDARFVHPPSDYFLTKHFPALLNSDPHKAPPSPPLSPRKLAITFIIPVYEEGVYSYTPYMDDFVFTPSEAYQQLPPDAIVALPPPTYKRLIYPRPVIKQQPWTPPQATRQYILPLLTQPPPSPSPPCRRRRSTTRSSLVLPTPSPPPFPKVQFLEPFDSFPFIHFPLYRTPTILDCAIYGHLRMCTDTTFQMYIPPSVFLPESSNILIAPDRIHPKLPPIDKNKLKTIKLPVLSLPKPSCFELTYYPGVNCDTPQLPANATRATEADAEQCYQNFMFKCGKEASSSGLTEEEKAKTLIYRGYRWMSPCKIYHFSDSSVAFLRNERKEIDLDVLSRQYFIHTALLNLDLYKDAWQSVTDTWFKPPVYAWCKDIPLWRPGLPMPWDPPVTAMDSTEPLVAEEPLSDPVITEPISVASSTAIMPAPASQVVTMDVIDQLKSDIDAKFDKLYALLASSLPR</sequence>
<proteinExistence type="predicted"/>
<accession>A0ABD1MES2</accession>
<feature type="region of interest" description="Disordered" evidence="1">
    <location>
        <begin position="310"/>
        <end position="339"/>
    </location>
</feature>
<reference evidence="2 3" key="1">
    <citation type="submission" date="2024-08" db="EMBL/GenBank/DDBJ databases">
        <title>Insights into the chromosomal genome structure of Flemingia macrophylla.</title>
        <authorList>
            <person name="Ding Y."/>
            <person name="Zhao Y."/>
            <person name="Bi W."/>
            <person name="Wu M."/>
            <person name="Zhao G."/>
            <person name="Gong Y."/>
            <person name="Li W."/>
            <person name="Zhang P."/>
        </authorList>
    </citation>
    <scope>NUCLEOTIDE SEQUENCE [LARGE SCALE GENOMIC DNA]</scope>
    <source>
        <strain evidence="2">DYQJB</strain>
        <tissue evidence="2">Leaf</tissue>
    </source>
</reference>
<dbReference type="Proteomes" id="UP001603857">
    <property type="component" value="Unassembled WGS sequence"/>
</dbReference>
<evidence type="ECO:0000256" key="1">
    <source>
        <dbReference type="SAM" id="MobiDB-lite"/>
    </source>
</evidence>
<evidence type="ECO:0000313" key="3">
    <source>
        <dbReference type="Proteomes" id="UP001603857"/>
    </source>
</evidence>